<evidence type="ECO:0000313" key="3">
    <source>
        <dbReference type="Proteomes" id="UP001415857"/>
    </source>
</evidence>
<gene>
    <name evidence="1" type="ORF">L1049_024843</name>
    <name evidence="2" type="ORF">L1049_025225</name>
</gene>
<dbReference type="AlphaFoldDB" id="A0AAP0RVF1"/>
<dbReference type="Gene3D" id="3.40.1160.10">
    <property type="entry name" value="Acetylglutamate kinase-like"/>
    <property type="match status" value="1"/>
</dbReference>
<organism evidence="1 3">
    <name type="scientific">Liquidambar formosana</name>
    <name type="common">Formosan gum</name>
    <dbReference type="NCBI Taxonomy" id="63359"/>
    <lineage>
        <taxon>Eukaryota</taxon>
        <taxon>Viridiplantae</taxon>
        <taxon>Streptophyta</taxon>
        <taxon>Embryophyta</taxon>
        <taxon>Tracheophyta</taxon>
        <taxon>Spermatophyta</taxon>
        <taxon>Magnoliopsida</taxon>
        <taxon>eudicotyledons</taxon>
        <taxon>Gunneridae</taxon>
        <taxon>Pentapetalae</taxon>
        <taxon>Saxifragales</taxon>
        <taxon>Altingiaceae</taxon>
        <taxon>Liquidambar</taxon>
    </lineage>
</organism>
<dbReference type="EMBL" id="JBBPBK010000005">
    <property type="protein sequence ID" value="KAK9286022.1"/>
    <property type="molecule type" value="Genomic_DNA"/>
</dbReference>
<name>A0AAP0RVF1_LIQFO</name>
<evidence type="ECO:0000313" key="2">
    <source>
        <dbReference type="EMBL" id="KAK9286022.1"/>
    </source>
</evidence>
<reference evidence="1" key="2">
    <citation type="submission" date="2024-04" db="EMBL/GenBank/DDBJ databases">
        <authorList>
            <person name="Xu W."/>
            <person name="Ren C."/>
        </authorList>
    </citation>
    <scope>NUCLEOTIDE SEQUENCE</scope>
    <source>
        <strain evidence="1">Hangzhou</strain>
        <tissue evidence="1">Leaves</tissue>
    </source>
</reference>
<dbReference type="EMBL" id="JBBPBK010000005">
    <property type="protein sequence ID" value="KAK9285645.1"/>
    <property type="molecule type" value="Genomic_DNA"/>
</dbReference>
<dbReference type="InterPro" id="IPR036393">
    <property type="entry name" value="AceGlu_kinase-like_sf"/>
</dbReference>
<protein>
    <submittedName>
        <fullName evidence="1">Uncharacterized protein</fullName>
    </submittedName>
</protein>
<accession>A0AAP0RVF1</accession>
<comment type="caution">
    <text evidence="1">The sequence shown here is derived from an EMBL/GenBank/DDBJ whole genome shotgun (WGS) entry which is preliminary data.</text>
</comment>
<sequence length="143" mass="15865">MANSRSSRPWVCGESLQGGALAPWCCKVGHFRCGRRERNERVSSAGKVHLRSEMGRGDRKELLLKRCNWEGGVKRGGKSGTSEESEELVKWMRGVHPYYCAHRGSTFVVVISGEVVVSPSFDAFLKVRPLSSSGRFFTSMLVA</sequence>
<evidence type="ECO:0000313" key="1">
    <source>
        <dbReference type="EMBL" id="KAK9285645.1"/>
    </source>
</evidence>
<keyword evidence="3" id="KW-1185">Reference proteome</keyword>
<proteinExistence type="predicted"/>
<reference evidence="1 3" key="1">
    <citation type="journal article" date="2024" name="Plant J.">
        <title>Genome sequences and population genomics reveal climatic adaptation and genomic divergence between two closely related sweetgum species.</title>
        <authorList>
            <person name="Xu W.Q."/>
            <person name="Ren C.Q."/>
            <person name="Zhang X.Y."/>
            <person name="Comes H.P."/>
            <person name="Liu X.H."/>
            <person name="Li Y.G."/>
            <person name="Kettle C.J."/>
            <person name="Jalonen R."/>
            <person name="Gaisberger H."/>
            <person name="Ma Y.Z."/>
            <person name="Qiu Y.X."/>
        </authorList>
    </citation>
    <scope>NUCLEOTIDE SEQUENCE [LARGE SCALE GENOMIC DNA]</scope>
    <source>
        <strain evidence="1">Hangzhou</strain>
    </source>
</reference>
<dbReference type="Proteomes" id="UP001415857">
    <property type="component" value="Unassembled WGS sequence"/>
</dbReference>